<feature type="region of interest" description="Disordered" evidence="1">
    <location>
        <begin position="33"/>
        <end position="94"/>
    </location>
</feature>
<dbReference type="EMBL" id="CAFBLP010000148">
    <property type="protein sequence ID" value="CAB4896689.1"/>
    <property type="molecule type" value="Genomic_DNA"/>
</dbReference>
<sequence>MVEAGGLIGVGHAEQQTLTLVVEVEAGGEVDGERQVIGQVEHRLGEPDRSAHRIDRQGDAGHVTDEPRPRPGGAHHGVSGNRPARGDHAGDGVTLAFNGGDRAVREDAHAKRTRCLGVALDHSAGVGVAVTRAERSSQHVVDVGQWRQLACLLRRQHPARHAEAVLQRDAGLEGRDVVGVGQQEQIAHLLKVYIESGPGAESFERIERAQRQFDVDGVGELQAHATRSLRGGPTAKLVGLDHHHITMPRLSEVECGAEAHDTPADHNDGGMAGRWVHPGHRIGRRSGVTGLWSQA</sequence>
<accession>A0A6J7FYK7</accession>
<dbReference type="AlphaFoldDB" id="A0A6J7FYK7"/>
<protein>
    <submittedName>
        <fullName evidence="2">Unannotated protein</fullName>
    </submittedName>
</protein>
<name>A0A6J7FYK7_9ZZZZ</name>
<organism evidence="2">
    <name type="scientific">freshwater metagenome</name>
    <dbReference type="NCBI Taxonomy" id="449393"/>
    <lineage>
        <taxon>unclassified sequences</taxon>
        <taxon>metagenomes</taxon>
        <taxon>ecological metagenomes</taxon>
    </lineage>
</organism>
<proteinExistence type="predicted"/>
<reference evidence="2" key="1">
    <citation type="submission" date="2020-05" db="EMBL/GenBank/DDBJ databases">
        <authorList>
            <person name="Chiriac C."/>
            <person name="Salcher M."/>
            <person name="Ghai R."/>
            <person name="Kavagutti S V."/>
        </authorList>
    </citation>
    <scope>NUCLEOTIDE SEQUENCE</scope>
</reference>
<evidence type="ECO:0000256" key="1">
    <source>
        <dbReference type="SAM" id="MobiDB-lite"/>
    </source>
</evidence>
<feature type="compositionally biased region" description="Basic and acidic residues" evidence="1">
    <location>
        <begin position="40"/>
        <end position="69"/>
    </location>
</feature>
<evidence type="ECO:0000313" key="2">
    <source>
        <dbReference type="EMBL" id="CAB4896689.1"/>
    </source>
</evidence>
<gene>
    <name evidence="2" type="ORF">UFOPK3376_03188</name>
</gene>